<dbReference type="AlphaFoldDB" id="A0A9D4F2U5"/>
<sequence>MTPNKMVFGCEIILPMQAVARRLKCSDGEVEFEEHFTTLQTKLHQIHEVARKNLKVAVSHQKKY</sequence>
<name>A0A9D4F2U5_DREPO</name>
<dbReference type="EMBL" id="JAIWYP010000008">
    <property type="protein sequence ID" value="KAH3790003.1"/>
    <property type="molecule type" value="Genomic_DNA"/>
</dbReference>
<keyword evidence="2" id="KW-1185">Reference proteome</keyword>
<dbReference type="Proteomes" id="UP000828390">
    <property type="component" value="Unassembled WGS sequence"/>
</dbReference>
<comment type="caution">
    <text evidence="1">The sequence shown here is derived from an EMBL/GenBank/DDBJ whole genome shotgun (WGS) entry which is preliminary data.</text>
</comment>
<organism evidence="1 2">
    <name type="scientific">Dreissena polymorpha</name>
    <name type="common">Zebra mussel</name>
    <name type="synonym">Mytilus polymorpha</name>
    <dbReference type="NCBI Taxonomy" id="45954"/>
    <lineage>
        <taxon>Eukaryota</taxon>
        <taxon>Metazoa</taxon>
        <taxon>Spiralia</taxon>
        <taxon>Lophotrochozoa</taxon>
        <taxon>Mollusca</taxon>
        <taxon>Bivalvia</taxon>
        <taxon>Autobranchia</taxon>
        <taxon>Heteroconchia</taxon>
        <taxon>Euheterodonta</taxon>
        <taxon>Imparidentia</taxon>
        <taxon>Neoheterodontei</taxon>
        <taxon>Myida</taxon>
        <taxon>Dreissenoidea</taxon>
        <taxon>Dreissenidae</taxon>
        <taxon>Dreissena</taxon>
    </lineage>
</organism>
<proteinExistence type="predicted"/>
<gene>
    <name evidence="1" type="ORF">DPMN_168196</name>
</gene>
<evidence type="ECO:0000313" key="1">
    <source>
        <dbReference type="EMBL" id="KAH3790003.1"/>
    </source>
</evidence>
<reference evidence="1" key="2">
    <citation type="submission" date="2020-11" db="EMBL/GenBank/DDBJ databases">
        <authorList>
            <person name="McCartney M.A."/>
            <person name="Auch B."/>
            <person name="Kono T."/>
            <person name="Mallez S."/>
            <person name="Becker A."/>
            <person name="Gohl D.M."/>
            <person name="Silverstein K.A.T."/>
            <person name="Koren S."/>
            <person name="Bechman K.B."/>
            <person name="Herman A."/>
            <person name="Abrahante J.E."/>
            <person name="Garbe J."/>
        </authorList>
    </citation>
    <scope>NUCLEOTIDE SEQUENCE</scope>
    <source>
        <strain evidence="1">Duluth1</strain>
        <tissue evidence="1">Whole animal</tissue>
    </source>
</reference>
<reference evidence="1" key="1">
    <citation type="journal article" date="2019" name="bioRxiv">
        <title>The Genome of the Zebra Mussel, Dreissena polymorpha: A Resource for Invasive Species Research.</title>
        <authorList>
            <person name="McCartney M.A."/>
            <person name="Auch B."/>
            <person name="Kono T."/>
            <person name="Mallez S."/>
            <person name="Zhang Y."/>
            <person name="Obille A."/>
            <person name="Becker A."/>
            <person name="Abrahante J.E."/>
            <person name="Garbe J."/>
            <person name="Badalamenti J.P."/>
            <person name="Herman A."/>
            <person name="Mangelson H."/>
            <person name="Liachko I."/>
            <person name="Sullivan S."/>
            <person name="Sone E.D."/>
            <person name="Koren S."/>
            <person name="Silverstein K.A.T."/>
            <person name="Beckman K.B."/>
            <person name="Gohl D.M."/>
        </authorList>
    </citation>
    <scope>NUCLEOTIDE SEQUENCE</scope>
    <source>
        <strain evidence="1">Duluth1</strain>
        <tissue evidence="1">Whole animal</tissue>
    </source>
</reference>
<evidence type="ECO:0000313" key="2">
    <source>
        <dbReference type="Proteomes" id="UP000828390"/>
    </source>
</evidence>
<accession>A0A9D4F2U5</accession>
<protein>
    <submittedName>
        <fullName evidence="1">Uncharacterized protein</fullName>
    </submittedName>
</protein>